<feature type="region of interest" description="Disordered" evidence="1">
    <location>
        <begin position="138"/>
        <end position="167"/>
    </location>
</feature>
<dbReference type="EMBL" id="JAAAJB010000252">
    <property type="protein sequence ID" value="KAG0260338.1"/>
    <property type="molecule type" value="Genomic_DNA"/>
</dbReference>
<evidence type="ECO:0000313" key="3">
    <source>
        <dbReference type="Proteomes" id="UP000807716"/>
    </source>
</evidence>
<feature type="region of interest" description="Disordered" evidence="1">
    <location>
        <begin position="273"/>
        <end position="292"/>
    </location>
</feature>
<feature type="compositionally biased region" description="Polar residues" evidence="1">
    <location>
        <begin position="92"/>
        <end position="110"/>
    </location>
</feature>
<name>A0A9P6U5E6_9FUNG</name>
<protein>
    <submittedName>
        <fullName evidence="2">Uncharacterized protein</fullName>
    </submittedName>
</protein>
<evidence type="ECO:0000313" key="2">
    <source>
        <dbReference type="EMBL" id="KAG0260338.1"/>
    </source>
</evidence>
<proteinExistence type="predicted"/>
<evidence type="ECO:0000256" key="1">
    <source>
        <dbReference type="SAM" id="MobiDB-lite"/>
    </source>
</evidence>
<feature type="non-terminal residue" evidence="2">
    <location>
        <position position="292"/>
    </location>
</feature>
<organism evidence="2 3">
    <name type="scientific">Actinomortierella ambigua</name>
    <dbReference type="NCBI Taxonomy" id="1343610"/>
    <lineage>
        <taxon>Eukaryota</taxon>
        <taxon>Fungi</taxon>
        <taxon>Fungi incertae sedis</taxon>
        <taxon>Mucoromycota</taxon>
        <taxon>Mortierellomycotina</taxon>
        <taxon>Mortierellomycetes</taxon>
        <taxon>Mortierellales</taxon>
        <taxon>Mortierellaceae</taxon>
        <taxon>Actinomortierella</taxon>
    </lineage>
</organism>
<dbReference type="AlphaFoldDB" id="A0A9P6U5E6"/>
<accession>A0A9P6U5E6</accession>
<keyword evidence="3" id="KW-1185">Reference proteome</keyword>
<dbReference type="Proteomes" id="UP000807716">
    <property type="component" value="Unassembled WGS sequence"/>
</dbReference>
<gene>
    <name evidence="2" type="ORF">DFQ27_003605</name>
</gene>
<feature type="region of interest" description="Disordered" evidence="1">
    <location>
        <begin position="73"/>
        <end position="114"/>
    </location>
</feature>
<comment type="caution">
    <text evidence="2">The sequence shown here is derived from an EMBL/GenBank/DDBJ whole genome shotgun (WGS) entry which is preliminary data.</text>
</comment>
<reference evidence="2" key="1">
    <citation type="journal article" date="2020" name="Fungal Divers.">
        <title>Resolving the Mortierellaceae phylogeny through synthesis of multi-gene phylogenetics and phylogenomics.</title>
        <authorList>
            <person name="Vandepol N."/>
            <person name="Liber J."/>
            <person name="Desiro A."/>
            <person name="Na H."/>
            <person name="Kennedy M."/>
            <person name="Barry K."/>
            <person name="Grigoriev I.V."/>
            <person name="Miller A.N."/>
            <person name="O'Donnell K."/>
            <person name="Stajich J.E."/>
            <person name="Bonito G."/>
        </authorList>
    </citation>
    <scope>NUCLEOTIDE SEQUENCE</scope>
    <source>
        <strain evidence="2">BC1065</strain>
    </source>
</reference>
<sequence>MDSTVKASATMQNNILLVQYSPAGTGVGDLYAFLFTEPTKPLPFQIQRLTPALRSLRHPIASLSLTTLQFSSPASSSKSLAGDPGDDGLSPADTTPQLLAQNPTDPNVSKSAAVKPAPPFSDLVLSMNRLESQPQVWHLKAPGRGASSDTPPGTGGEPANPSTLPAPLWAESDIPPAFFPTAKVISVGGQRPWSSNSASILTIMMKEDGYYVLSRLVYRRPDSGSPGPPVSSNAWSQDGITVGDWNAKDTTPGYAFHITPVALMSGGGGKTNGFIGRSEPKNNTAVAGLIPD</sequence>